<gene>
    <name evidence="5" type="ORF">MIND_00393100</name>
</gene>
<dbReference type="InterPro" id="IPR050327">
    <property type="entry name" value="Proton-linked_MCT"/>
</dbReference>
<dbReference type="GeneID" id="59343276"/>
<dbReference type="InterPro" id="IPR011701">
    <property type="entry name" value="MFS"/>
</dbReference>
<dbReference type="Pfam" id="PF07690">
    <property type="entry name" value="MFS_1"/>
    <property type="match status" value="1"/>
</dbReference>
<dbReference type="GO" id="GO:0016020">
    <property type="term" value="C:membrane"/>
    <property type="evidence" value="ECO:0007669"/>
    <property type="project" value="UniProtKB-SubCell"/>
</dbReference>
<dbReference type="Proteomes" id="UP000636479">
    <property type="component" value="Unassembled WGS sequence"/>
</dbReference>
<evidence type="ECO:0000256" key="3">
    <source>
        <dbReference type="SAM" id="Phobius"/>
    </source>
</evidence>
<proteinExistence type="inferred from homology"/>
<dbReference type="InterPro" id="IPR036259">
    <property type="entry name" value="MFS_trans_sf"/>
</dbReference>
<protein>
    <submittedName>
        <fullName evidence="5">Monocarboxylate permease-like protein</fullName>
    </submittedName>
</protein>
<name>A0A8H6T693_9AGAR</name>
<dbReference type="CDD" id="cd17352">
    <property type="entry name" value="MFS_MCT_SLC16"/>
    <property type="match status" value="1"/>
</dbReference>
<feature type="transmembrane region" description="Helical" evidence="3">
    <location>
        <begin position="456"/>
        <end position="481"/>
    </location>
</feature>
<evidence type="ECO:0000313" key="5">
    <source>
        <dbReference type="EMBL" id="KAF7310195.1"/>
    </source>
</evidence>
<evidence type="ECO:0000313" key="6">
    <source>
        <dbReference type="Proteomes" id="UP000636479"/>
    </source>
</evidence>
<evidence type="ECO:0000256" key="2">
    <source>
        <dbReference type="ARBA" id="ARBA00006727"/>
    </source>
</evidence>
<sequence length="693" mass="75240">MQRVTASKSRLRFGLFFPTFDVFVDSPSFYAVCGHAARRIHMGWDAIPIQNHSATKQARQSVGALSDGEETTIEFEYVYLSLPGPSNLTTTAPGGQTQAEPNVNRASTMTQLNLTPWTPESRHLPQHLADWNEASPVKFPSPSGAALCRTFATRNAGAKSRLGTPFRPSFGFKTRAIKCSSPDYPSAASLPLRLMPQIITMADFQKAHRDRERDDPPGLQLVDDDTMSWQHCGSSDYHAHASSPFASQHSLDSKAATSLGHLTLASTVWNASGSSTAHLNRTPKFPEGGRKGYLAVFGGFMALFCTFGQMNTFGTFQAWYTEHQLRHLPPSTIAWIGSLQLWVFFLSGGPIGKIFDAYGPRWLMVVGTIVYVLAIMITSICTRYYQYLLVQGLLFGLGVGLMQVLFGFYPALSSVSTYFSKHRATALGIVASGSSFGGVMYPIMLERLFQRVGFGWAVRISGLLSGTVCCVALATVTRYAPPKQRSASTRMIIADTIRDSRFVLLAAGSCFVALGLFIPFIFIVEYAHDIAIPADKDFTVLAVMNAGGIVGRFVPAYLSDRIGRFNLLAPSALLSGLLCVFLWLFARSLAPLLVFAALYGFMSGAFISLITPCVAQISDIRMIGSRIGILYSIIATPAVIGPPAAGALLRASGARSEAIYTGMILFSGLTVIVGACVIFLAKLRIDKRLLARV</sequence>
<evidence type="ECO:0000259" key="4">
    <source>
        <dbReference type="PROSITE" id="PS50850"/>
    </source>
</evidence>
<dbReference type="GO" id="GO:0022857">
    <property type="term" value="F:transmembrane transporter activity"/>
    <property type="evidence" value="ECO:0007669"/>
    <property type="project" value="InterPro"/>
</dbReference>
<comment type="similarity">
    <text evidence="2">Belongs to the major facilitator superfamily. Monocarboxylate porter (TC 2.A.1.13) family.</text>
</comment>
<dbReference type="AlphaFoldDB" id="A0A8H6T693"/>
<accession>A0A8H6T693</accession>
<feature type="transmembrane region" description="Helical" evidence="3">
    <location>
        <begin position="502"/>
        <end position="526"/>
    </location>
</feature>
<feature type="transmembrane region" description="Helical" evidence="3">
    <location>
        <begin position="565"/>
        <end position="586"/>
    </location>
</feature>
<keyword evidence="3" id="KW-0812">Transmembrane</keyword>
<comment type="caution">
    <text evidence="5">The sequence shown here is derived from an EMBL/GenBank/DDBJ whole genome shotgun (WGS) entry which is preliminary data.</text>
</comment>
<evidence type="ECO:0000256" key="1">
    <source>
        <dbReference type="ARBA" id="ARBA00004141"/>
    </source>
</evidence>
<feature type="transmembrane region" description="Helical" evidence="3">
    <location>
        <begin position="333"/>
        <end position="355"/>
    </location>
</feature>
<keyword evidence="3" id="KW-0472">Membrane</keyword>
<organism evidence="5 6">
    <name type="scientific">Mycena indigotica</name>
    <dbReference type="NCBI Taxonomy" id="2126181"/>
    <lineage>
        <taxon>Eukaryota</taxon>
        <taxon>Fungi</taxon>
        <taxon>Dikarya</taxon>
        <taxon>Basidiomycota</taxon>
        <taxon>Agaricomycotina</taxon>
        <taxon>Agaricomycetes</taxon>
        <taxon>Agaricomycetidae</taxon>
        <taxon>Agaricales</taxon>
        <taxon>Marasmiineae</taxon>
        <taxon>Mycenaceae</taxon>
        <taxon>Mycena</taxon>
    </lineage>
</organism>
<keyword evidence="6" id="KW-1185">Reference proteome</keyword>
<dbReference type="PANTHER" id="PTHR11360">
    <property type="entry name" value="MONOCARBOXYLATE TRANSPORTER"/>
    <property type="match status" value="1"/>
</dbReference>
<feature type="domain" description="Major facilitator superfamily (MFS) profile" evidence="4">
    <location>
        <begin position="291"/>
        <end position="685"/>
    </location>
</feature>
<feature type="transmembrane region" description="Helical" evidence="3">
    <location>
        <begin position="362"/>
        <end position="386"/>
    </location>
</feature>
<keyword evidence="3" id="KW-1133">Transmembrane helix</keyword>
<feature type="transmembrane region" description="Helical" evidence="3">
    <location>
        <begin position="424"/>
        <end position="444"/>
    </location>
</feature>
<dbReference type="EMBL" id="JACAZF010000003">
    <property type="protein sequence ID" value="KAF7310195.1"/>
    <property type="molecule type" value="Genomic_DNA"/>
</dbReference>
<dbReference type="PROSITE" id="PS50850">
    <property type="entry name" value="MFS"/>
    <property type="match status" value="1"/>
</dbReference>
<dbReference type="Gene3D" id="1.20.1250.20">
    <property type="entry name" value="MFS general substrate transporter like domains"/>
    <property type="match status" value="1"/>
</dbReference>
<feature type="transmembrane region" description="Helical" evidence="3">
    <location>
        <begin position="658"/>
        <end position="681"/>
    </location>
</feature>
<feature type="transmembrane region" description="Helical" evidence="3">
    <location>
        <begin position="592"/>
        <end position="615"/>
    </location>
</feature>
<dbReference type="RefSeq" id="XP_037223645.1">
    <property type="nucleotide sequence ID" value="XM_037360760.1"/>
</dbReference>
<comment type="subcellular location">
    <subcellularLocation>
        <location evidence="1">Membrane</location>
        <topology evidence="1">Multi-pass membrane protein</topology>
    </subcellularLocation>
</comment>
<feature type="transmembrane region" description="Helical" evidence="3">
    <location>
        <begin position="293"/>
        <end position="313"/>
    </location>
</feature>
<reference evidence="5" key="1">
    <citation type="submission" date="2020-05" db="EMBL/GenBank/DDBJ databases">
        <title>Mycena genomes resolve the evolution of fungal bioluminescence.</title>
        <authorList>
            <person name="Tsai I.J."/>
        </authorList>
    </citation>
    <scope>NUCLEOTIDE SEQUENCE</scope>
    <source>
        <strain evidence="5">171206Taipei</strain>
    </source>
</reference>
<feature type="transmembrane region" description="Helical" evidence="3">
    <location>
        <begin position="392"/>
        <end position="412"/>
    </location>
</feature>
<feature type="transmembrane region" description="Helical" evidence="3">
    <location>
        <begin position="627"/>
        <end position="646"/>
    </location>
</feature>
<dbReference type="PANTHER" id="PTHR11360:SF177">
    <property type="entry name" value="RIBOFLAVIN TRANSPORTER MCH5"/>
    <property type="match status" value="1"/>
</dbReference>
<dbReference type="InterPro" id="IPR020846">
    <property type="entry name" value="MFS_dom"/>
</dbReference>
<dbReference type="SUPFAM" id="SSF103473">
    <property type="entry name" value="MFS general substrate transporter"/>
    <property type="match status" value="1"/>
</dbReference>
<dbReference type="OrthoDB" id="6509908at2759"/>
<feature type="transmembrane region" description="Helical" evidence="3">
    <location>
        <begin position="538"/>
        <end position="558"/>
    </location>
</feature>